<evidence type="ECO:0000313" key="14">
    <source>
        <dbReference type="Proteomes" id="UP001165498"/>
    </source>
</evidence>
<evidence type="ECO:0000256" key="9">
    <source>
        <dbReference type="ARBA" id="ARBA00023192"/>
    </source>
</evidence>
<dbReference type="PANTHER" id="PTHR19384">
    <property type="entry name" value="NITRIC OXIDE SYNTHASE-RELATED"/>
    <property type="match status" value="1"/>
</dbReference>
<dbReference type="Gene3D" id="1.20.990.10">
    <property type="entry name" value="NADPH-cytochrome p450 Reductase, Chain A, domain 3"/>
    <property type="match status" value="1"/>
</dbReference>
<evidence type="ECO:0000256" key="10">
    <source>
        <dbReference type="PIRNR" id="PIRNR000207"/>
    </source>
</evidence>
<evidence type="ECO:0000256" key="8">
    <source>
        <dbReference type="ARBA" id="ARBA00023002"/>
    </source>
</evidence>
<comment type="cofactor">
    <cofactor evidence="10">
        <name>FAD</name>
        <dbReference type="ChEBI" id="CHEBI:57692"/>
    </cofactor>
    <text evidence="10">Binds 1 FAD per subunit.</text>
</comment>
<dbReference type="InterPro" id="IPR001709">
    <property type="entry name" value="Flavoprot_Pyr_Nucl_cyt_Rdtase"/>
</dbReference>
<dbReference type="InterPro" id="IPR001094">
    <property type="entry name" value="Flavdoxin-like"/>
</dbReference>
<dbReference type="InterPro" id="IPR029039">
    <property type="entry name" value="Flavoprotein-like_sf"/>
</dbReference>
<dbReference type="InterPro" id="IPR001433">
    <property type="entry name" value="OxRdtase_FAD/NAD-bd"/>
</dbReference>
<gene>
    <name evidence="13" type="ORF">NM961_17475</name>
</gene>
<evidence type="ECO:0000259" key="12">
    <source>
        <dbReference type="PROSITE" id="PS51384"/>
    </source>
</evidence>
<dbReference type="InterPro" id="IPR017938">
    <property type="entry name" value="Riboflavin_synthase-like_b-brl"/>
</dbReference>
<evidence type="ECO:0000256" key="2">
    <source>
        <dbReference type="ARBA" id="ARBA00022605"/>
    </source>
</evidence>
<dbReference type="EC" id="1.8.1.2" evidence="10"/>
<evidence type="ECO:0000256" key="7">
    <source>
        <dbReference type="ARBA" id="ARBA00022982"/>
    </source>
</evidence>
<name>A0ABT1QW49_9GAMM</name>
<dbReference type="InterPro" id="IPR008254">
    <property type="entry name" value="Flavodoxin/NO_synth"/>
</dbReference>
<dbReference type="PROSITE" id="PS50902">
    <property type="entry name" value="FLAVODOXIN_LIKE"/>
    <property type="match status" value="1"/>
</dbReference>
<protein>
    <recommendedName>
        <fullName evidence="10">Sulfite reductase [NADPH] flavoprotein alpha-component</fullName>
        <shortName evidence="10">SiR-FP</shortName>
        <ecNumber evidence="10">1.8.1.2</ecNumber>
    </recommendedName>
</protein>
<keyword evidence="3 10" id="KW-0285">Flavoprotein</keyword>
<keyword evidence="9 10" id="KW-0198">Cysteine biosynthesis</keyword>
<dbReference type="Pfam" id="PF00667">
    <property type="entry name" value="FAD_binding_1"/>
    <property type="match status" value="2"/>
</dbReference>
<dbReference type="SUPFAM" id="SSF63380">
    <property type="entry name" value="Riboflavin synthase domain-like"/>
    <property type="match status" value="1"/>
</dbReference>
<keyword evidence="1 10" id="KW-0813">Transport</keyword>
<keyword evidence="5 10" id="KW-0274">FAD</keyword>
<dbReference type="InterPro" id="IPR010199">
    <property type="entry name" value="CysJ"/>
</dbReference>
<dbReference type="PIRSF" id="PIRSF000207">
    <property type="entry name" value="SiR-FP_CysJ"/>
    <property type="match status" value="1"/>
</dbReference>
<reference evidence="13" key="1">
    <citation type="submission" date="2022-07" db="EMBL/GenBank/DDBJ databases">
        <title>Tahibacter sp., a new gammaproteobacterium isolated from the silt sample collected at pig farm.</title>
        <authorList>
            <person name="Chen H."/>
        </authorList>
    </citation>
    <scope>NUCLEOTIDE SEQUENCE</scope>
    <source>
        <strain evidence="13">P2K</strain>
    </source>
</reference>
<dbReference type="SUPFAM" id="SSF52218">
    <property type="entry name" value="Flavoproteins"/>
    <property type="match status" value="1"/>
</dbReference>
<sequence length="605" mass="66493">MTPMSATPALPLIPLPESKAGELSRLVEGLDASALWWLSGYAAGLASQPGGVARAVSAALAREPVNLPRLSVVYGSQTGNAKRLAEQFARTAETAGLQVRLLRADAYPTRELKNERLLVVVISTQGDGDPPDDARGFVEFVLGKRAPQLAELKFGVLGLGDSSYPKFCEIGRLLDERLAELGASRLLDRAEADVDFDRVARPWAERALQVAREQLKAHAPLATVTPLRPAAAAAGWTREKPFSAEVIANQRLTGRGSDKDIRHIELSLEGASLHYEPGDALGLWPRNPPALVDAVLETLQLDGNAPVSVDELTQPLRLWLSEHRELTRLSRPLLAQHAALAGSADLNRLLSPEHSAQLQKILADYQIIDLLRSWPASWSAEELVAALRPLTPRLYSIASSRSVVGDEAHLTVAHVAYEAFGSTHWGAASHYLASREEAARVPVFIEHNERFRLPRDSSRDVIMIGPGTGVAPFRGFVQERAATGAAGRNWLLFGNPHFRSDFLYQTEWQEALKKGSLNRLDLAFSRDQAEKIYVQHRLAEHGAELYRWLENGAHLYVCGDATRMARDVHEALIEVAVSHGGKSREDAVEYVNQLQQQGRYARDVY</sequence>
<dbReference type="PANTHER" id="PTHR19384:SF128">
    <property type="entry name" value="NADPH OXIDOREDUCTASE A"/>
    <property type="match status" value="1"/>
</dbReference>
<comment type="cofactor">
    <cofactor evidence="10">
        <name>FMN</name>
        <dbReference type="ChEBI" id="CHEBI:58210"/>
    </cofactor>
    <text evidence="10">Binds 1 FMN per subunit.</text>
</comment>
<dbReference type="GO" id="GO:0004783">
    <property type="term" value="F:sulfite reductase (NADPH) activity"/>
    <property type="evidence" value="ECO:0007669"/>
    <property type="project" value="UniProtKB-EC"/>
</dbReference>
<dbReference type="InterPro" id="IPR017927">
    <property type="entry name" value="FAD-bd_FR_type"/>
</dbReference>
<dbReference type="Gene3D" id="3.40.50.360">
    <property type="match status" value="1"/>
</dbReference>
<evidence type="ECO:0000313" key="13">
    <source>
        <dbReference type="EMBL" id="MCQ4166510.1"/>
    </source>
</evidence>
<evidence type="ECO:0000256" key="6">
    <source>
        <dbReference type="ARBA" id="ARBA00022857"/>
    </source>
</evidence>
<dbReference type="InterPro" id="IPR003097">
    <property type="entry name" value="CysJ-like_FAD-binding"/>
</dbReference>
<dbReference type="PROSITE" id="PS51384">
    <property type="entry name" value="FAD_FR"/>
    <property type="match status" value="1"/>
</dbReference>
<evidence type="ECO:0000256" key="1">
    <source>
        <dbReference type="ARBA" id="ARBA00022448"/>
    </source>
</evidence>
<evidence type="ECO:0000256" key="3">
    <source>
        <dbReference type="ARBA" id="ARBA00022630"/>
    </source>
</evidence>
<keyword evidence="2 10" id="KW-0028">Amino-acid biosynthesis</keyword>
<comment type="pathway">
    <text evidence="10">Sulfur metabolism; hydrogen sulfide biosynthesis; hydrogen sulfide from sulfite (NADPH route): step 1/1.</text>
</comment>
<evidence type="ECO:0000259" key="11">
    <source>
        <dbReference type="PROSITE" id="PS50902"/>
    </source>
</evidence>
<dbReference type="InterPro" id="IPR023173">
    <property type="entry name" value="NADPH_Cyt_P450_Rdtase_alpha"/>
</dbReference>
<feature type="domain" description="Flavodoxin-like" evidence="11">
    <location>
        <begin position="70"/>
        <end position="208"/>
    </location>
</feature>
<comment type="subunit">
    <text evidence="10">Alpha(8)-beta(8). The alpha component is a flavoprotein, the beta component is a hemoprotein.</text>
</comment>
<keyword evidence="6 10" id="KW-0521">NADP</keyword>
<comment type="catalytic activity">
    <reaction evidence="10">
        <text>hydrogen sulfide + 3 NADP(+) + 3 H2O = sulfite + 3 NADPH + 4 H(+)</text>
        <dbReference type="Rhea" id="RHEA:13801"/>
        <dbReference type="ChEBI" id="CHEBI:15377"/>
        <dbReference type="ChEBI" id="CHEBI:15378"/>
        <dbReference type="ChEBI" id="CHEBI:17359"/>
        <dbReference type="ChEBI" id="CHEBI:29919"/>
        <dbReference type="ChEBI" id="CHEBI:57783"/>
        <dbReference type="ChEBI" id="CHEBI:58349"/>
        <dbReference type="EC" id="1.8.1.2"/>
    </reaction>
</comment>
<dbReference type="PRINTS" id="PR00371">
    <property type="entry name" value="FPNCR"/>
</dbReference>
<comment type="function">
    <text evidence="10">Component of the sulfite reductase complex that catalyzes the 6-electron reduction of sulfite to sulfide. This is one of several activities required for the biosynthesis of L-cysteine from sulfate. The flavoprotein component catalyzes the electron flow from NADPH -&gt; FAD -&gt; FMN to the hemoprotein component.</text>
</comment>
<dbReference type="Proteomes" id="UP001165498">
    <property type="component" value="Unassembled WGS sequence"/>
</dbReference>
<dbReference type="CDD" id="cd06199">
    <property type="entry name" value="SiR"/>
    <property type="match status" value="1"/>
</dbReference>
<dbReference type="PRINTS" id="PR00369">
    <property type="entry name" value="FLAVODOXIN"/>
</dbReference>
<dbReference type="Gene3D" id="2.40.30.10">
    <property type="entry name" value="Translation factors"/>
    <property type="match status" value="1"/>
</dbReference>
<dbReference type="Pfam" id="PF00258">
    <property type="entry name" value="Flavodoxin_1"/>
    <property type="match status" value="1"/>
</dbReference>
<keyword evidence="8 10" id="KW-0560">Oxidoreductase</keyword>
<dbReference type="NCBIfam" id="TIGR01931">
    <property type="entry name" value="cysJ"/>
    <property type="match status" value="1"/>
</dbReference>
<dbReference type="Gene3D" id="3.40.50.80">
    <property type="entry name" value="Nucleotide-binding domain of ferredoxin-NADP reductase (FNR) module"/>
    <property type="match status" value="1"/>
</dbReference>
<keyword evidence="4 10" id="KW-0288">FMN</keyword>
<dbReference type="EMBL" id="JANFQO010000018">
    <property type="protein sequence ID" value="MCQ4166510.1"/>
    <property type="molecule type" value="Genomic_DNA"/>
</dbReference>
<feature type="domain" description="FAD-binding FR-type" evidence="12">
    <location>
        <begin position="239"/>
        <end position="454"/>
    </location>
</feature>
<keyword evidence="7 10" id="KW-0249">Electron transport</keyword>
<evidence type="ECO:0000256" key="5">
    <source>
        <dbReference type="ARBA" id="ARBA00022827"/>
    </source>
</evidence>
<accession>A0ABT1QW49</accession>
<organism evidence="13 14">
    <name type="scientific">Tahibacter harae</name>
    <dbReference type="NCBI Taxonomy" id="2963937"/>
    <lineage>
        <taxon>Bacteria</taxon>
        <taxon>Pseudomonadati</taxon>
        <taxon>Pseudomonadota</taxon>
        <taxon>Gammaproteobacteria</taxon>
        <taxon>Lysobacterales</taxon>
        <taxon>Rhodanobacteraceae</taxon>
        <taxon>Tahibacter</taxon>
    </lineage>
</organism>
<dbReference type="InterPro" id="IPR039261">
    <property type="entry name" value="FNR_nucleotide-bd"/>
</dbReference>
<evidence type="ECO:0000256" key="4">
    <source>
        <dbReference type="ARBA" id="ARBA00022643"/>
    </source>
</evidence>
<dbReference type="Pfam" id="PF00175">
    <property type="entry name" value="NAD_binding_1"/>
    <property type="match status" value="1"/>
</dbReference>
<proteinExistence type="predicted"/>
<dbReference type="SUPFAM" id="SSF52343">
    <property type="entry name" value="Ferredoxin reductase-like, C-terminal NADP-linked domain"/>
    <property type="match status" value="1"/>
</dbReference>
<comment type="caution">
    <text evidence="13">The sequence shown here is derived from an EMBL/GenBank/DDBJ whole genome shotgun (WGS) entry which is preliminary data.</text>
</comment>
<keyword evidence="14" id="KW-1185">Reference proteome</keyword>